<proteinExistence type="predicted"/>
<evidence type="ECO:0000256" key="1">
    <source>
        <dbReference type="SAM" id="MobiDB-lite"/>
    </source>
</evidence>
<comment type="caution">
    <text evidence="2">The sequence shown here is derived from an EMBL/GenBank/DDBJ whole genome shotgun (WGS) entry which is preliminary data.</text>
</comment>
<feature type="region of interest" description="Disordered" evidence="1">
    <location>
        <begin position="1"/>
        <end position="20"/>
    </location>
</feature>
<evidence type="ECO:0000313" key="3">
    <source>
        <dbReference type="Proteomes" id="UP000020077"/>
    </source>
</evidence>
<evidence type="ECO:0000313" key="2">
    <source>
        <dbReference type="EMBL" id="KFB74641.1"/>
    </source>
</evidence>
<gene>
    <name evidence="2" type="ORF">AW09_000034</name>
</gene>
<sequence length="112" mass="12536">MFEAQGNKHTHGDGMQQALDTPFAFSSNGDGFLMHDRTGQRAPIEQALDLDDFPGPEELWQCYCCWKGIASSEKRATVETPYYDDGSGKAPRYYQVIAINRTIKSAKRQKGS</sequence>
<protein>
    <submittedName>
        <fullName evidence="2">Uncharacterized protein</fullName>
    </submittedName>
</protein>
<name>A0A080M0N1_9PROT</name>
<reference evidence="2 3" key="1">
    <citation type="submission" date="2014-02" db="EMBL/GenBank/DDBJ databases">
        <title>Expanding our view of genomic diversity in Candidatus Accumulibacter clades.</title>
        <authorList>
            <person name="Skennerton C.T."/>
            <person name="Barr J.J."/>
            <person name="Slater F.R."/>
            <person name="Bond P.L."/>
            <person name="Tyson G.W."/>
        </authorList>
    </citation>
    <scope>NUCLEOTIDE SEQUENCE [LARGE SCALE GENOMIC DNA]</scope>
    <source>
        <strain evidence="3">BA-91</strain>
    </source>
</reference>
<organism evidence="2 3">
    <name type="scientific">Candidatus Accumulibacter phosphatis</name>
    <dbReference type="NCBI Taxonomy" id="327160"/>
    <lineage>
        <taxon>Bacteria</taxon>
        <taxon>Pseudomonadati</taxon>
        <taxon>Pseudomonadota</taxon>
        <taxon>Betaproteobacteria</taxon>
        <taxon>Candidatus Accumulibacter</taxon>
    </lineage>
</organism>
<dbReference type="Gene3D" id="3.90.1570.30">
    <property type="match status" value="1"/>
</dbReference>
<accession>A0A080M0N1</accession>
<dbReference type="AlphaFoldDB" id="A0A080M0N1"/>
<dbReference type="EMBL" id="JDVG02000008">
    <property type="protein sequence ID" value="KFB74641.1"/>
    <property type="molecule type" value="Genomic_DNA"/>
</dbReference>
<dbReference type="Proteomes" id="UP000020077">
    <property type="component" value="Unassembled WGS sequence"/>
</dbReference>